<reference evidence="3" key="1">
    <citation type="submission" date="2016-10" db="EMBL/GenBank/DDBJ databases">
        <authorList>
            <person name="Varghese N."/>
            <person name="Submissions S."/>
        </authorList>
    </citation>
    <scope>NUCLEOTIDE SEQUENCE [LARGE SCALE GENOMIC DNA]</scope>
    <source>
        <strain evidence="3">CGMCC 1.3566</strain>
    </source>
</reference>
<dbReference type="Proteomes" id="UP000199095">
    <property type="component" value="Unassembled WGS sequence"/>
</dbReference>
<evidence type="ECO:0000259" key="1">
    <source>
        <dbReference type="Pfam" id="PF03413"/>
    </source>
</evidence>
<dbReference type="RefSeq" id="WP_093137741.1">
    <property type="nucleotide sequence ID" value="NZ_FOHJ01000018.1"/>
</dbReference>
<accession>A0A1I0JCY9</accession>
<name>A0A1I0JCY9_9BACI</name>
<dbReference type="Pfam" id="PF03413">
    <property type="entry name" value="PepSY"/>
    <property type="match status" value="1"/>
</dbReference>
<feature type="domain" description="PepSY" evidence="1">
    <location>
        <begin position="28"/>
        <end position="98"/>
    </location>
</feature>
<protein>
    <submittedName>
        <fullName evidence="2">Predicted small secreted protein</fullName>
    </submittedName>
</protein>
<gene>
    <name evidence="2" type="ORF">SAMN05421676_11826</name>
</gene>
<dbReference type="InterPro" id="IPR025711">
    <property type="entry name" value="PepSY"/>
</dbReference>
<organism evidence="2 3">
    <name type="scientific">Salinibacillus kushneri</name>
    <dbReference type="NCBI Taxonomy" id="237682"/>
    <lineage>
        <taxon>Bacteria</taxon>
        <taxon>Bacillati</taxon>
        <taxon>Bacillota</taxon>
        <taxon>Bacilli</taxon>
        <taxon>Bacillales</taxon>
        <taxon>Bacillaceae</taxon>
        <taxon>Salinibacillus</taxon>
    </lineage>
</organism>
<dbReference type="AlphaFoldDB" id="A0A1I0JCY9"/>
<evidence type="ECO:0000313" key="2">
    <source>
        <dbReference type="EMBL" id="SEU07901.1"/>
    </source>
</evidence>
<sequence>MRYKSLLIGLGVGTSLGFALGKATPDSPLSPEKVLNMTKKKFREAGSISGSWIYMKPESLTRESVHNQVYRGGISRHINGETIQYEFYADAQTGSLIDISKLKLNSETPLPIEE</sequence>
<dbReference type="STRING" id="237682.SAMN05421676_11826"/>
<evidence type="ECO:0000313" key="3">
    <source>
        <dbReference type="Proteomes" id="UP000199095"/>
    </source>
</evidence>
<dbReference type="EMBL" id="FOHJ01000018">
    <property type="protein sequence ID" value="SEU07901.1"/>
    <property type="molecule type" value="Genomic_DNA"/>
</dbReference>
<dbReference type="OrthoDB" id="2989832at2"/>
<keyword evidence="3" id="KW-1185">Reference proteome</keyword>
<proteinExistence type="predicted"/>